<organism evidence="1 2">
    <name type="scientific">Prunus dulcis</name>
    <name type="common">Almond</name>
    <name type="synonym">Amygdalus dulcis</name>
    <dbReference type="NCBI Taxonomy" id="3755"/>
    <lineage>
        <taxon>Eukaryota</taxon>
        <taxon>Viridiplantae</taxon>
        <taxon>Streptophyta</taxon>
        <taxon>Embryophyta</taxon>
        <taxon>Tracheophyta</taxon>
        <taxon>Spermatophyta</taxon>
        <taxon>Magnoliopsida</taxon>
        <taxon>eudicotyledons</taxon>
        <taxon>Gunneridae</taxon>
        <taxon>Pentapetalae</taxon>
        <taxon>rosids</taxon>
        <taxon>fabids</taxon>
        <taxon>Rosales</taxon>
        <taxon>Rosaceae</taxon>
        <taxon>Amygdaloideae</taxon>
        <taxon>Amygdaleae</taxon>
        <taxon>Prunus</taxon>
    </lineage>
</organism>
<evidence type="ECO:0000313" key="1">
    <source>
        <dbReference type="EMBL" id="KAI5335829.1"/>
    </source>
</evidence>
<gene>
    <name evidence="1" type="ORF">L3X38_025963</name>
</gene>
<accession>A0AAD4Z7X0</accession>
<evidence type="ECO:0000313" key="2">
    <source>
        <dbReference type="Proteomes" id="UP001054821"/>
    </source>
</evidence>
<reference evidence="1 2" key="1">
    <citation type="journal article" date="2022" name="G3 (Bethesda)">
        <title>Whole-genome sequence and methylome profiling of the almond [Prunus dulcis (Mill.) D.A. Webb] cultivar 'Nonpareil'.</title>
        <authorList>
            <person name="D'Amico-Willman K.M."/>
            <person name="Ouma W.Z."/>
            <person name="Meulia T."/>
            <person name="Sideli G.M."/>
            <person name="Gradziel T.M."/>
            <person name="Fresnedo-Ramirez J."/>
        </authorList>
    </citation>
    <scope>NUCLEOTIDE SEQUENCE [LARGE SCALE GENOMIC DNA]</scope>
    <source>
        <strain evidence="1">Clone GOH B32 T37-40</strain>
    </source>
</reference>
<sequence>MMNDNGRYAYLIDDGCGEISNIEGERAGGFARSQPHQSYVANVPCFMGSDSIVEWVANIEEIFDTIMILEEKMVKIVVYCLRGDVAS</sequence>
<protein>
    <submittedName>
        <fullName evidence="1">Uncharacterized protein</fullName>
    </submittedName>
</protein>
<dbReference type="AlphaFoldDB" id="A0AAD4Z7X0"/>
<proteinExistence type="predicted"/>
<dbReference type="Proteomes" id="UP001054821">
    <property type="component" value="Chromosome 4"/>
</dbReference>
<name>A0AAD4Z7X0_PRUDU</name>
<dbReference type="EMBL" id="JAJFAZ020000004">
    <property type="protein sequence ID" value="KAI5335829.1"/>
    <property type="molecule type" value="Genomic_DNA"/>
</dbReference>
<comment type="caution">
    <text evidence="1">The sequence shown here is derived from an EMBL/GenBank/DDBJ whole genome shotgun (WGS) entry which is preliminary data.</text>
</comment>
<keyword evidence="2" id="KW-1185">Reference proteome</keyword>